<dbReference type="EMBL" id="JANAVB010006599">
    <property type="protein sequence ID" value="KAJ6844470.1"/>
    <property type="molecule type" value="Genomic_DNA"/>
</dbReference>
<evidence type="ECO:0000313" key="2">
    <source>
        <dbReference type="EMBL" id="KAJ6844470.1"/>
    </source>
</evidence>
<dbReference type="AlphaFoldDB" id="A0AAX6HTU7"/>
<dbReference type="Proteomes" id="UP001140949">
    <property type="component" value="Unassembled WGS sequence"/>
</dbReference>
<reference evidence="2" key="1">
    <citation type="journal article" date="2023" name="GigaByte">
        <title>Genome assembly of the bearded iris, Iris pallida Lam.</title>
        <authorList>
            <person name="Bruccoleri R.E."/>
            <person name="Oakeley E.J."/>
            <person name="Faust A.M.E."/>
            <person name="Altorfer M."/>
            <person name="Dessus-Babus S."/>
            <person name="Burckhardt D."/>
            <person name="Oertli M."/>
            <person name="Naumann U."/>
            <person name="Petersen F."/>
            <person name="Wong J."/>
        </authorList>
    </citation>
    <scope>NUCLEOTIDE SEQUENCE</scope>
    <source>
        <strain evidence="2">GSM-AAB239-AS_SAM_17_03QT</strain>
    </source>
</reference>
<comment type="caution">
    <text evidence="2">The sequence shown here is derived from an EMBL/GenBank/DDBJ whole genome shotgun (WGS) entry which is preliminary data.</text>
</comment>
<proteinExistence type="predicted"/>
<accession>A0AAX6HTU7</accession>
<protein>
    <submittedName>
        <fullName evidence="2">Uncharacterized protein</fullName>
    </submittedName>
</protein>
<sequence>MICCIEIEDVTDLDSLYLTDFVPGYSCIML</sequence>
<reference evidence="2" key="2">
    <citation type="submission" date="2023-04" db="EMBL/GenBank/DDBJ databases">
        <authorList>
            <person name="Bruccoleri R.E."/>
            <person name="Oakeley E.J."/>
            <person name="Faust A.-M."/>
            <person name="Dessus-Babus S."/>
            <person name="Altorfer M."/>
            <person name="Burckhardt D."/>
            <person name="Oertli M."/>
            <person name="Naumann U."/>
            <person name="Petersen F."/>
            <person name="Wong J."/>
        </authorList>
    </citation>
    <scope>NUCLEOTIDE SEQUENCE</scope>
    <source>
        <strain evidence="2">GSM-AAB239-AS_SAM_17_03QT</strain>
        <tissue evidence="2">Leaf</tissue>
    </source>
</reference>
<name>A0AAX6HTU7_IRIPA</name>
<evidence type="ECO:0000313" key="1">
    <source>
        <dbReference type="EMBL" id="KAJ6832512.1"/>
    </source>
</evidence>
<organism evidence="2 3">
    <name type="scientific">Iris pallida</name>
    <name type="common">Sweet iris</name>
    <dbReference type="NCBI Taxonomy" id="29817"/>
    <lineage>
        <taxon>Eukaryota</taxon>
        <taxon>Viridiplantae</taxon>
        <taxon>Streptophyta</taxon>
        <taxon>Embryophyta</taxon>
        <taxon>Tracheophyta</taxon>
        <taxon>Spermatophyta</taxon>
        <taxon>Magnoliopsida</taxon>
        <taxon>Liliopsida</taxon>
        <taxon>Asparagales</taxon>
        <taxon>Iridaceae</taxon>
        <taxon>Iridoideae</taxon>
        <taxon>Irideae</taxon>
        <taxon>Iris</taxon>
    </lineage>
</organism>
<dbReference type="EMBL" id="JANAVB010016191">
    <property type="protein sequence ID" value="KAJ6832512.1"/>
    <property type="molecule type" value="Genomic_DNA"/>
</dbReference>
<evidence type="ECO:0000313" key="3">
    <source>
        <dbReference type="Proteomes" id="UP001140949"/>
    </source>
</evidence>
<gene>
    <name evidence="2" type="ORF">M6B38_292750</name>
    <name evidence="1" type="ORF">M6B38_344100</name>
</gene>
<keyword evidence="3" id="KW-1185">Reference proteome</keyword>